<feature type="region of interest" description="Disordered" evidence="1">
    <location>
        <begin position="730"/>
        <end position="757"/>
    </location>
</feature>
<name>A0A420YCZ1_9PEZI</name>
<accession>A0A420YCZ1</accession>
<feature type="compositionally biased region" description="Basic and acidic residues" evidence="1">
    <location>
        <begin position="730"/>
        <end position="748"/>
    </location>
</feature>
<evidence type="ECO:0000256" key="1">
    <source>
        <dbReference type="SAM" id="MobiDB-lite"/>
    </source>
</evidence>
<feature type="compositionally biased region" description="Polar residues" evidence="1">
    <location>
        <begin position="116"/>
        <end position="132"/>
    </location>
</feature>
<gene>
    <name evidence="2" type="ORF">DL546_000811</name>
</gene>
<evidence type="ECO:0000313" key="2">
    <source>
        <dbReference type="EMBL" id="RKU45768.1"/>
    </source>
</evidence>
<feature type="compositionally biased region" description="Polar residues" evidence="1">
    <location>
        <begin position="94"/>
        <end position="109"/>
    </location>
</feature>
<protein>
    <submittedName>
        <fullName evidence="2">Uncharacterized protein</fullName>
    </submittedName>
</protein>
<feature type="region of interest" description="Disordered" evidence="1">
    <location>
        <begin position="822"/>
        <end position="864"/>
    </location>
</feature>
<reference evidence="2 3" key="1">
    <citation type="submission" date="2018-08" db="EMBL/GenBank/DDBJ databases">
        <title>Draft genome of the lignicolous fungus Coniochaeta pulveracea.</title>
        <authorList>
            <person name="Borstlap C.J."/>
            <person name="De Witt R.N."/>
            <person name="Botha A."/>
            <person name="Volschenk H."/>
        </authorList>
    </citation>
    <scope>NUCLEOTIDE SEQUENCE [LARGE SCALE GENOMIC DNA]</scope>
    <source>
        <strain evidence="2 3">CAB683</strain>
    </source>
</reference>
<feature type="compositionally biased region" description="Basic and acidic residues" evidence="1">
    <location>
        <begin position="76"/>
        <end position="85"/>
    </location>
</feature>
<feature type="compositionally biased region" description="Basic and acidic residues" evidence="1">
    <location>
        <begin position="444"/>
        <end position="456"/>
    </location>
</feature>
<dbReference type="AlphaFoldDB" id="A0A420YCZ1"/>
<dbReference type="Proteomes" id="UP000275385">
    <property type="component" value="Unassembled WGS sequence"/>
</dbReference>
<proteinExistence type="predicted"/>
<feature type="compositionally biased region" description="Basic and acidic residues" evidence="1">
    <location>
        <begin position="133"/>
        <end position="146"/>
    </location>
</feature>
<dbReference type="EMBL" id="QVQW01000018">
    <property type="protein sequence ID" value="RKU45768.1"/>
    <property type="molecule type" value="Genomic_DNA"/>
</dbReference>
<evidence type="ECO:0000313" key="3">
    <source>
        <dbReference type="Proteomes" id="UP000275385"/>
    </source>
</evidence>
<feature type="region of interest" description="Disordered" evidence="1">
    <location>
        <begin position="60"/>
        <end position="539"/>
    </location>
</feature>
<feature type="compositionally biased region" description="Basic and acidic residues" evidence="1">
    <location>
        <begin position="402"/>
        <end position="413"/>
    </location>
</feature>
<sequence>MATMTLNEFVNKLDQPLWEQLIVADKRPGMAITMYALHDIWVDVLVQTLDSDDWQIKKREDMSTPPVVTGKHKHPGHWETTDAGRSKIPKPTGTKPTSNTRPSPGSSASKIPRPVVQTSITAPKVSSRSTADSSEKASRRPKREQLPKVIPKPSLFKKRHPSPFTPYPGRKRSHSRDGWSSSERRPGSSGTSSTFKKRSPLPDPLEVGGGLRERERTPYGGTSAPGAHKMPDVAAREKERHKGKDHTRSQRNVAVSRIAEPSPPSQIQYEGRVHASESRSTLTARRVPKSVSSTHARNEIQEQQEPSHLRTSGADPTERFIPELQDRPRAPYSWTRGSSLRTEAPRQAEPHPTTEVLEASSETEQAETKPVQPKDPGPSSLTPGLKRHHVQRTSPSLGLRPAQEEGHLKKDEAESGTESGGFARQSEKGTPEPPPSPEVEDVVEQIKSDLRHKENPKQQYADPNLEAECNEPEEQASTDSKHTDGLGPESHYTSSPVEEGQGEHKPSTPISDSLQHRKERRSKRTSKSRRGLQPRTAWNPRSTSHWISYYHRPNSPHQDPIWDNSDLWAYFRSLLRVTDDEIYSTTGPENPYFQPLPAPEPAPVGESGPIVPYHELPDRLQPKPVAGKGFVTPTMPFRVGFVTSILDPKVLRQRCLGRRGVGVEDQGGMDFDEGEYAERSKICYPPSLDVELQSDISEDGQPGVGGHPGHGQRLWESEVGVSAVDDSKIGFEHSEPQPEDSGHRHMEAEAEASNPTAGLSHATLDEIGVSEPDSPAASISAYDYAGTRCDETTKPALHEPTSPTACAASLHSFSDDEMADLISSEGLEPTRSEVVESQDGVSKTDRADLDYSDCESLGAESADD</sequence>
<feature type="compositionally biased region" description="Basic residues" evidence="1">
    <location>
        <begin position="517"/>
        <end position="532"/>
    </location>
</feature>
<feature type="compositionally biased region" description="Basic and acidic residues" evidence="1">
    <location>
        <begin position="316"/>
        <end position="329"/>
    </location>
</feature>
<organism evidence="2 3">
    <name type="scientific">Coniochaeta pulveracea</name>
    <dbReference type="NCBI Taxonomy" id="177199"/>
    <lineage>
        <taxon>Eukaryota</taxon>
        <taxon>Fungi</taxon>
        <taxon>Dikarya</taxon>
        <taxon>Ascomycota</taxon>
        <taxon>Pezizomycotina</taxon>
        <taxon>Sordariomycetes</taxon>
        <taxon>Sordariomycetidae</taxon>
        <taxon>Coniochaetales</taxon>
        <taxon>Coniochaetaceae</taxon>
        <taxon>Coniochaeta</taxon>
    </lineage>
</organism>
<keyword evidence="3" id="KW-1185">Reference proteome</keyword>
<feature type="compositionally biased region" description="Basic and acidic residues" evidence="1">
    <location>
        <begin position="296"/>
        <end position="308"/>
    </location>
</feature>
<feature type="compositionally biased region" description="Basic and acidic residues" evidence="1">
    <location>
        <begin position="229"/>
        <end position="248"/>
    </location>
</feature>
<comment type="caution">
    <text evidence="2">The sequence shown here is derived from an EMBL/GenBank/DDBJ whole genome shotgun (WGS) entry which is preliminary data.</text>
</comment>